<dbReference type="EMBL" id="JACHOR010000002">
    <property type="protein sequence ID" value="MBB5745871.1"/>
    <property type="molecule type" value="Genomic_DNA"/>
</dbReference>
<feature type="transmembrane region" description="Helical" evidence="1">
    <location>
        <begin position="74"/>
        <end position="101"/>
    </location>
</feature>
<accession>A0A7W9FDY0</accession>
<sequence>MHYTGLAVIHHVLAFGLVIMLAMELAYLRGSDIPVRRLTGLDAGYGGVAVLVFLVGVARVVWGEKGWTFYQTNPFFWAKIATFSVIGLLSIAPTIAFIRWARAAKADPAFQPPAAEVRRIAGLVRIEVLLLLPLAAFAAAMARWTG</sequence>
<feature type="transmembrane region" description="Helical" evidence="1">
    <location>
        <begin position="6"/>
        <end position="28"/>
    </location>
</feature>
<protein>
    <submittedName>
        <fullName evidence="2">Putative membrane protein</fullName>
    </submittedName>
</protein>
<keyword evidence="1" id="KW-1133">Transmembrane helix</keyword>
<keyword evidence="3" id="KW-1185">Reference proteome</keyword>
<proteinExistence type="predicted"/>
<organism evidence="2 3">
    <name type="scientific">Brevundimonas variabilis</name>
    <dbReference type="NCBI Taxonomy" id="74312"/>
    <lineage>
        <taxon>Bacteria</taxon>
        <taxon>Pseudomonadati</taxon>
        <taxon>Pseudomonadota</taxon>
        <taxon>Alphaproteobacteria</taxon>
        <taxon>Caulobacterales</taxon>
        <taxon>Caulobacteraceae</taxon>
        <taxon>Brevundimonas</taxon>
    </lineage>
</organism>
<evidence type="ECO:0000256" key="1">
    <source>
        <dbReference type="SAM" id="Phobius"/>
    </source>
</evidence>
<evidence type="ECO:0000313" key="3">
    <source>
        <dbReference type="Proteomes" id="UP000545037"/>
    </source>
</evidence>
<dbReference type="Pfam" id="PF09980">
    <property type="entry name" value="DUF2214"/>
    <property type="match status" value="1"/>
</dbReference>
<keyword evidence="1" id="KW-0812">Transmembrane</keyword>
<dbReference type="Proteomes" id="UP000545037">
    <property type="component" value="Unassembled WGS sequence"/>
</dbReference>
<evidence type="ECO:0000313" key="2">
    <source>
        <dbReference type="EMBL" id="MBB5745871.1"/>
    </source>
</evidence>
<dbReference type="InterPro" id="IPR018706">
    <property type="entry name" value="DUF2214_membrane"/>
</dbReference>
<dbReference type="AlphaFoldDB" id="A0A7W9FDY0"/>
<feature type="transmembrane region" description="Helical" evidence="1">
    <location>
        <begin position="122"/>
        <end position="144"/>
    </location>
</feature>
<reference evidence="2 3" key="1">
    <citation type="submission" date="2020-08" db="EMBL/GenBank/DDBJ databases">
        <title>Genomic Encyclopedia of Type Strains, Phase IV (KMG-IV): sequencing the most valuable type-strain genomes for metagenomic binning, comparative biology and taxonomic classification.</title>
        <authorList>
            <person name="Goeker M."/>
        </authorList>
    </citation>
    <scope>NUCLEOTIDE SEQUENCE [LARGE SCALE GENOMIC DNA]</scope>
    <source>
        <strain evidence="2 3">DSM 4737</strain>
    </source>
</reference>
<feature type="transmembrane region" description="Helical" evidence="1">
    <location>
        <begin position="40"/>
        <end position="62"/>
    </location>
</feature>
<dbReference type="RefSeq" id="WP_183212819.1">
    <property type="nucleotide sequence ID" value="NZ_JACHOR010000002.1"/>
</dbReference>
<name>A0A7W9FDY0_9CAUL</name>
<comment type="caution">
    <text evidence="2">The sequence shown here is derived from an EMBL/GenBank/DDBJ whole genome shotgun (WGS) entry which is preliminary data.</text>
</comment>
<gene>
    <name evidence="2" type="ORF">GGR13_001455</name>
</gene>
<keyword evidence="1" id="KW-0472">Membrane</keyword>